<organism evidence="1 2">
    <name type="scientific">Psophocarpus tetragonolobus</name>
    <name type="common">Winged bean</name>
    <name type="synonym">Dolichos tetragonolobus</name>
    <dbReference type="NCBI Taxonomy" id="3891"/>
    <lineage>
        <taxon>Eukaryota</taxon>
        <taxon>Viridiplantae</taxon>
        <taxon>Streptophyta</taxon>
        <taxon>Embryophyta</taxon>
        <taxon>Tracheophyta</taxon>
        <taxon>Spermatophyta</taxon>
        <taxon>Magnoliopsida</taxon>
        <taxon>eudicotyledons</taxon>
        <taxon>Gunneridae</taxon>
        <taxon>Pentapetalae</taxon>
        <taxon>rosids</taxon>
        <taxon>fabids</taxon>
        <taxon>Fabales</taxon>
        <taxon>Fabaceae</taxon>
        <taxon>Papilionoideae</taxon>
        <taxon>50 kb inversion clade</taxon>
        <taxon>NPAAA clade</taxon>
        <taxon>indigoferoid/millettioid clade</taxon>
        <taxon>Phaseoleae</taxon>
        <taxon>Psophocarpus</taxon>
    </lineage>
</organism>
<dbReference type="Proteomes" id="UP001386955">
    <property type="component" value="Unassembled WGS sequence"/>
</dbReference>
<accession>A0AAN9XUT1</accession>
<proteinExistence type="predicted"/>
<name>A0AAN9XUT1_PSOTE</name>
<dbReference type="AlphaFoldDB" id="A0AAN9XUT1"/>
<comment type="caution">
    <text evidence="1">The sequence shown here is derived from an EMBL/GenBank/DDBJ whole genome shotgun (WGS) entry which is preliminary data.</text>
</comment>
<evidence type="ECO:0000313" key="2">
    <source>
        <dbReference type="Proteomes" id="UP001386955"/>
    </source>
</evidence>
<sequence>MDDTKNKSNNFIQFKRGPVARAKDTAFTLYYNSSSSSSSAHYPLTLTHSPSFRFFRSLLRFQVFVSFCFNHVRLLRFDDFVACLNCD</sequence>
<evidence type="ECO:0000313" key="1">
    <source>
        <dbReference type="EMBL" id="KAK7410731.1"/>
    </source>
</evidence>
<reference evidence="1 2" key="1">
    <citation type="submission" date="2024-01" db="EMBL/GenBank/DDBJ databases">
        <title>The genomes of 5 underutilized Papilionoideae crops provide insights into root nodulation and disease resistanc.</title>
        <authorList>
            <person name="Jiang F."/>
        </authorList>
    </citation>
    <scope>NUCLEOTIDE SEQUENCE [LARGE SCALE GENOMIC DNA]</scope>
    <source>
        <strain evidence="1">DUOXIRENSHENG_FW03</strain>
        <tissue evidence="1">Leaves</tissue>
    </source>
</reference>
<keyword evidence="2" id="KW-1185">Reference proteome</keyword>
<protein>
    <submittedName>
        <fullName evidence="1">Uncharacterized protein</fullName>
    </submittedName>
</protein>
<dbReference type="EMBL" id="JAYMYS010000001">
    <property type="protein sequence ID" value="KAK7410731.1"/>
    <property type="molecule type" value="Genomic_DNA"/>
</dbReference>
<gene>
    <name evidence="1" type="ORF">VNO78_01756</name>
</gene>